<accession>A0ABV5GVY2</accession>
<dbReference type="CDD" id="cd07067">
    <property type="entry name" value="HP_PGM_like"/>
    <property type="match status" value="1"/>
</dbReference>
<dbReference type="InterPro" id="IPR013078">
    <property type="entry name" value="His_Pase_superF_clade-1"/>
</dbReference>
<name>A0ABV5GVY2_9FLAO</name>
<dbReference type="Pfam" id="PF00300">
    <property type="entry name" value="His_Phos_1"/>
    <property type="match status" value="1"/>
</dbReference>
<keyword evidence="2" id="KW-1185">Reference proteome</keyword>
<dbReference type="EMBL" id="JBHMFA010000001">
    <property type="protein sequence ID" value="MFB9103792.1"/>
    <property type="molecule type" value="Genomic_DNA"/>
</dbReference>
<proteinExistence type="predicted"/>
<dbReference type="RefSeq" id="WP_290269620.1">
    <property type="nucleotide sequence ID" value="NZ_JAUFQP010000007.1"/>
</dbReference>
<gene>
    <name evidence="1" type="ORF">ACFFU1_02690</name>
</gene>
<reference evidence="1 2" key="1">
    <citation type="submission" date="2024-09" db="EMBL/GenBank/DDBJ databases">
        <authorList>
            <person name="Sun Q."/>
            <person name="Mori K."/>
        </authorList>
    </citation>
    <scope>NUCLEOTIDE SEQUENCE [LARGE SCALE GENOMIC DNA]</scope>
    <source>
        <strain evidence="1 2">CECT 8300</strain>
    </source>
</reference>
<protein>
    <submittedName>
        <fullName evidence="1">Histidine phosphatase family protein</fullName>
    </submittedName>
</protein>
<sequence length="174" mass="19522">MSFKNYIIIVFAILGLQHVVNAQENDELFTIYLVRHAEKELSPDNRKNPSLSPCGVQRAESLSDFLEDVPLDAIYSTDYTRTKSTAQPTSIAKQIEVNIYNPSKLKDFAKSLLESNEDALVVGHSNTTAALAGLLIGEKLETINEKTYNRVYQVVIHKDSGRLHILRTAFTCNH</sequence>
<dbReference type="InterPro" id="IPR029033">
    <property type="entry name" value="His_PPase_superfam"/>
</dbReference>
<dbReference type="Gene3D" id="3.40.50.1240">
    <property type="entry name" value="Phosphoglycerate mutase-like"/>
    <property type="match status" value="1"/>
</dbReference>
<evidence type="ECO:0000313" key="1">
    <source>
        <dbReference type="EMBL" id="MFB9103792.1"/>
    </source>
</evidence>
<comment type="caution">
    <text evidence="1">The sequence shown here is derived from an EMBL/GenBank/DDBJ whole genome shotgun (WGS) entry which is preliminary data.</text>
</comment>
<organism evidence="1 2">
    <name type="scientific">Algibacter miyuki</name>
    <dbReference type="NCBI Taxonomy" id="1306933"/>
    <lineage>
        <taxon>Bacteria</taxon>
        <taxon>Pseudomonadati</taxon>
        <taxon>Bacteroidota</taxon>
        <taxon>Flavobacteriia</taxon>
        <taxon>Flavobacteriales</taxon>
        <taxon>Flavobacteriaceae</taxon>
        <taxon>Algibacter</taxon>
    </lineage>
</organism>
<evidence type="ECO:0000313" key="2">
    <source>
        <dbReference type="Proteomes" id="UP001589590"/>
    </source>
</evidence>
<dbReference type="SMART" id="SM00855">
    <property type="entry name" value="PGAM"/>
    <property type="match status" value="1"/>
</dbReference>
<dbReference type="SUPFAM" id="SSF53254">
    <property type="entry name" value="Phosphoglycerate mutase-like"/>
    <property type="match status" value="1"/>
</dbReference>
<dbReference type="Proteomes" id="UP001589590">
    <property type="component" value="Unassembled WGS sequence"/>
</dbReference>